<keyword evidence="4" id="KW-0804">Transcription</keyword>
<dbReference type="PANTHER" id="PTHR30385">
    <property type="entry name" value="SIGMA FACTOR F FLAGELLAR"/>
    <property type="match status" value="1"/>
</dbReference>
<dbReference type="EMBL" id="VTOY01000007">
    <property type="protein sequence ID" value="TYZ21908.1"/>
    <property type="molecule type" value="Genomic_DNA"/>
</dbReference>
<organism evidence="6 7">
    <name type="scientific">Selenomonas ruminis</name>
    <dbReference type="NCBI Taxonomy" id="2593411"/>
    <lineage>
        <taxon>Bacteria</taxon>
        <taxon>Bacillati</taxon>
        <taxon>Bacillota</taxon>
        <taxon>Negativicutes</taxon>
        <taxon>Selenomonadales</taxon>
        <taxon>Selenomonadaceae</taxon>
        <taxon>Selenomonas</taxon>
    </lineage>
</organism>
<dbReference type="GO" id="GO:0006352">
    <property type="term" value="P:DNA-templated transcription initiation"/>
    <property type="evidence" value="ECO:0007669"/>
    <property type="project" value="InterPro"/>
</dbReference>
<dbReference type="GO" id="GO:0003677">
    <property type="term" value="F:DNA binding"/>
    <property type="evidence" value="ECO:0007669"/>
    <property type="project" value="UniProtKB-KW"/>
</dbReference>
<dbReference type="AlphaFoldDB" id="A0A5D6W525"/>
<dbReference type="Proteomes" id="UP000323646">
    <property type="component" value="Unassembled WGS sequence"/>
</dbReference>
<feature type="domain" description="RNA polymerase sigma-70" evidence="5">
    <location>
        <begin position="53"/>
        <end position="66"/>
    </location>
</feature>
<dbReference type="InterPro" id="IPR007627">
    <property type="entry name" value="RNA_pol_sigma70_r2"/>
</dbReference>
<dbReference type="PIRSF" id="PIRSF002939">
    <property type="entry name" value="RNA_polymerase_sigma-H_factor"/>
    <property type="match status" value="1"/>
</dbReference>
<dbReference type="SUPFAM" id="SSF88659">
    <property type="entry name" value="Sigma3 and sigma4 domains of RNA polymerase sigma factors"/>
    <property type="match status" value="1"/>
</dbReference>
<dbReference type="InterPro" id="IPR013325">
    <property type="entry name" value="RNA_pol_sigma_r2"/>
</dbReference>
<dbReference type="InterPro" id="IPR016371">
    <property type="entry name" value="RNA_pol_sigma-H_factor"/>
</dbReference>
<dbReference type="NCBIfam" id="TIGR02937">
    <property type="entry name" value="sigma70-ECF"/>
    <property type="match status" value="1"/>
</dbReference>
<protein>
    <submittedName>
        <fullName evidence="6">Sigma-70 family RNA polymerase sigma factor</fullName>
    </submittedName>
</protein>
<comment type="caution">
    <text evidence="6">The sequence shown here is derived from an EMBL/GenBank/DDBJ whole genome shotgun (WGS) entry which is preliminary data.</text>
</comment>
<accession>A0A5D6W525</accession>
<dbReference type="OrthoDB" id="9783788at2"/>
<evidence type="ECO:0000313" key="6">
    <source>
        <dbReference type="EMBL" id="TYZ21908.1"/>
    </source>
</evidence>
<keyword evidence="7" id="KW-1185">Reference proteome</keyword>
<dbReference type="InterPro" id="IPR013324">
    <property type="entry name" value="RNA_pol_sigma_r3/r4-like"/>
</dbReference>
<evidence type="ECO:0000256" key="4">
    <source>
        <dbReference type="ARBA" id="ARBA00023163"/>
    </source>
</evidence>
<dbReference type="GO" id="GO:0016987">
    <property type="term" value="F:sigma factor activity"/>
    <property type="evidence" value="ECO:0007669"/>
    <property type="project" value="UniProtKB-KW"/>
</dbReference>
<dbReference type="PROSITE" id="PS00715">
    <property type="entry name" value="SIGMA70_1"/>
    <property type="match status" value="1"/>
</dbReference>
<reference evidence="6 7" key="1">
    <citation type="submission" date="2019-08" db="EMBL/GenBank/DDBJ databases">
        <title>Selenomonas sp. mPRGC5 and Selenomonas sp. mPRGC8 isolated from ruminal fluid of dairy goat (Capra hircus).</title>
        <authorList>
            <person name="Poothong S."/>
            <person name="Nuengjamnong C."/>
            <person name="Tanasupawat S."/>
        </authorList>
    </citation>
    <scope>NUCLEOTIDE SEQUENCE [LARGE SCALE GENOMIC DNA]</scope>
    <source>
        <strain evidence="7">mPRGC5</strain>
    </source>
</reference>
<keyword evidence="3" id="KW-0238">DNA-binding</keyword>
<sequence>MELAMDTTKENELIQEFQRTGDPKLGSELADRYDYLVTTACRTLYMTWADHEDILQEGRIGLFKALRDFKPERGVSFRSFATRCIRCECISAINKANRYKHAILNQALSLNVSVFEDNEKTCWLDTIADQETKSPAHDLIIQDDFESCEEVLKKILSPYAYQVFISRLQGNSYEHISQQLQHDSKSIDNALQRCRRQIAHYMDNHDDIDIDALRHFCQYIANYFTDSDDLTATVS</sequence>
<evidence type="ECO:0000256" key="1">
    <source>
        <dbReference type="ARBA" id="ARBA00023015"/>
    </source>
</evidence>
<evidence type="ECO:0000256" key="3">
    <source>
        <dbReference type="ARBA" id="ARBA00023125"/>
    </source>
</evidence>
<dbReference type="InterPro" id="IPR014284">
    <property type="entry name" value="RNA_pol_sigma-70_dom"/>
</dbReference>
<dbReference type="InterPro" id="IPR000943">
    <property type="entry name" value="RNA_pol_sigma70"/>
</dbReference>
<name>A0A5D6W525_9FIRM</name>
<dbReference type="Gene3D" id="1.20.120.1810">
    <property type="match status" value="1"/>
</dbReference>
<keyword evidence="1" id="KW-0805">Transcription regulation</keyword>
<evidence type="ECO:0000256" key="2">
    <source>
        <dbReference type="ARBA" id="ARBA00023082"/>
    </source>
</evidence>
<dbReference type="RefSeq" id="WP_149171682.1">
    <property type="nucleotide sequence ID" value="NZ_VTOY01000007.1"/>
</dbReference>
<proteinExistence type="predicted"/>
<dbReference type="Pfam" id="PF04542">
    <property type="entry name" value="Sigma70_r2"/>
    <property type="match status" value="1"/>
</dbReference>
<dbReference type="PANTHER" id="PTHR30385:SF1">
    <property type="entry name" value="RNA POLYMERASE SIGMA-H FACTOR"/>
    <property type="match status" value="1"/>
</dbReference>
<evidence type="ECO:0000259" key="5">
    <source>
        <dbReference type="PROSITE" id="PS00715"/>
    </source>
</evidence>
<keyword evidence="2" id="KW-0731">Sigma factor</keyword>
<gene>
    <name evidence="6" type="ORF">FZ040_08955</name>
</gene>
<dbReference type="SUPFAM" id="SSF88946">
    <property type="entry name" value="Sigma2 domain of RNA polymerase sigma factors"/>
    <property type="match status" value="1"/>
</dbReference>
<evidence type="ECO:0000313" key="7">
    <source>
        <dbReference type="Proteomes" id="UP000323646"/>
    </source>
</evidence>